<dbReference type="Pfam" id="PF17451">
    <property type="entry name" value="Glyco_hyd_101C"/>
    <property type="match status" value="1"/>
</dbReference>
<keyword evidence="2" id="KW-0732">Signal</keyword>
<feature type="signal peptide" evidence="2">
    <location>
        <begin position="1"/>
        <end position="44"/>
    </location>
</feature>
<dbReference type="InterPro" id="IPR038637">
    <property type="entry name" value="NPCBM_sf"/>
</dbReference>
<evidence type="ECO:0000313" key="5">
    <source>
        <dbReference type="Proteomes" id="UP001500618"/>
    </source>
</evidence>
<dbReference type="InterPro" id="IPR008979">
    <property type="entry name" value="Galactose-bd-like_sf"/>
</dbReference>
<dbReference type="InterPro" id="IPR025706">
    <property type="entry name" value="Endoa_GalNAc"/>
</dbReference>
<dbReference type="Gene3D" id="2.60.120.260">
    <property type="entry name" value="Galactose-binding domain-like"/>
    <property type="match status" value="2"/>
</dbReference>
<keyword evidence="5" id="KW-1185">Reference proteome</keyword>
<dbReference type="Pfam" id="PF21466">
    <property type="entry name" value="GH101_dom-5"/>
    <property type="match status" value="1"/>
</dbReference>
<dbReference type="InterPro" id="IPR040502">
    <property type="entry name" value="GH101_dom-6"/>
</dbReference>
<organism evidence="4 5">
    <name type="scientific">Fodinicola feengrottensis</name>
    <dbReference type="NCBI Taxonomy" id="435914"/>
    <lineage>
        <taxon>Bacteria</taxon>
        <taxon>Bacillati</taxon>
        <taxon>Actinomycetota</taxon>
        <taxon>Actinomycetes</taxon>
        <taxon>Mycobacteriales</taxon>
        <taxon>Fodinicola</taxon>
    </lineage>
</organism>
<dbReference type="Proteomes" id="UP001500618">
    <property type="component" value="Unassembled WGS sequence"/>
</dbReference>
<dbReference type="InterPro" id="IPR014718">
    <property type="entry name" value="GH-type_carb-bd"/>
</dbReference>
<sequence length="1483" mass="156484">MHLSCRHCAEGLSMHSVRFRHRRLAVVTAAILTLGTFSPPTAAAATPLVPTGTVLRSAQLAVTVDPAFPRVLGYATPDGGQLGGSTGTTGILRLNGTDYHPTVTGSISGNTAHYQLVVTQPEVTIRAELGVSGQTLAFRITGIDDPGKVVETLDLPDLTLVSVRSDQPTATLASAGLSVDAAKTSDSFAVVSSLPVTTKPAGKSYAFLSTDKLAAGVETNTLTEPYRLAVSTTAEGDLKRTGIASQPWVYREHNTKKITELPWAKVAVTGDRNGDHVVDWQDGAIAFRSIMVNAPGSTDVKDRVVPYISYNFASLAGTPFLKALDEVKKVSLVTDGLGQNVLLKGYQSEGHDSAHPDYGDHFNDRAGGLADLKTLISQGKKYGATFGVHINRQEAYPEAKNFSWALANPGQQCWGWLDQSYCDNKHADETSGNLANRLAQLKKAIPDPNLSYLYVDVTPGSGWDAYDLAHTLWSDGWQAATEFPSDWERESIWSHWANDPTYGGDNNRGINSRIIRFLRNDQKDVWSPDPLMPNPQLADFTGWQGRVDFTQAEAKIFTDDLPAKWIQHFQVSKWTDDAIDFTGGVRITKAGAGRDIWSDGHLVSTGGAYLLPWPGADAKLYHWNPAGGTTTWTLPQSWQRLRTVSVSTLTQTGRQQTRQVPVRNGQISLAATAKTPYVITRGQSAPTAQPVDFGQGGPVADPGFDSGGFSSWHPTGARPSIVDDARGQTHLQMASGAGTVSQQLRGLRPGKQYSASVWVQVTGPKRKATLSVSDVRGGAASVWTDSSPQADTSGVDDKTGTNYQRMKVLFTPTSSTATLTLSALAGAATVEFDDVRVVADEGANLASGGHYYTEDFEHVDQGWGPFVYTVDGGSLRTHLSELHAGYTRDTISGKWSLKTWADGTGLVYRTLPQTLRFDPSHVYRVRFDYQSDTDNTYSVKVFDGGGQAVFNDTLAQTTDRPLDSPPPATDPKPAGWTDILPPQGSAPHQMYDQTFTTGGAGCGDYSLGIVHNHDDNAAMTMDDLVVDDLGPAPATSRCPSSPVASVKLSGFAPERGQPNTVTAAFQNSTTGPLSNVDVRMVAPAGWSATAQSPSHFATVAAGATVEVKYAVQTPATAPSGSYQLTATASYEVNGHQAGTGATTSAVLAYRSLAEAYDNVGITDESATTAGTFDGYGNSFSAQALTSAGAAPGSTVTVDNVKFGWPSAPAGQPDNVTAAGQTVAMSGSGGEIAFLGSEAGAVQPTVTIHYTDGSTSTGNLGFPNWCCADDNGYGAKIAVDTDHNNTPTGPGHFGTHYKIYYNTIPADPTKTIAAVTLPNAPALHVFAMALKPLAAAPPGADTYASDLAWAQMTNGWGPAERDHSLGEDSAGDGGPLKVAGVRFDKGLGTASPGSITYQLSGKCTRFTAQVGQDDEKGAPGSVQFSVVADGATIYTSPVKLPGIAATAVEVPLTGVQSVQLVTGDGGDGNGNDHADWGNALFHCG</sequence>
<dbReference type="InterPro" id="IPR040633">
    <property type="entry name" value="Gal_mutarotas_3"/>
</dbReference>
<dbReference type="Gene3D" id="3.20.20.80">
    <property type="entry name" value="Glycosidases"/>
    <property type="match status" value="1"/>
</dbReference>
<dbReference type="InterPro" id="IPR013780">
    <property type="entry name" value="Glyco_hydro_b"/>
</dbReference>
<feature type="domain" description="Glycosyl hydrolase family 98 putative carbohydrate-binding module" evidence="3">
    <location>
        <begin position="1337"/>
        <end position="1482"/>
    </location>
</feature>
<dbReference type="InterPro" id="IPR049314">
    <property type="entry name" value="GH101_dom-5"/>
</dbReference>
<dbReference type="Gene3D" id="2.60.120.1060">
    <property type="entry name" value="NPCBM/NEW2 domain"/>
    <property type="match status" value="1"/>
</dbReference>
<dbReference type="SUPFAM" id="SSF49785">
    <property type="entry name" value="Galactose-binding domain-like"/>
    <property type="match status" value="1"/>
</dbReference>
<evidence type="ECO:0000259" key="3">
    <source>
        <dbReference type="SMART" id="SM00776"/>
    </source>
</evidence>
<gene>
    <name evidence="4" type="ORF">GCM10009765_29000</name>
</gene>
<comment type="caution">
    <text evidence="4">The sequence shown here is derived from an EMBL/GenBank/DDBJ whole genome shotgun (WGS) entry which is preliminary data.</text>
</comment>
<name>A0ABN2GWA1_9ACTN</name>
<dbReference type="Pfam" id="PF10633">
    <property type="entry name" value="NPCBM_assoc"/>
    <property type="match status" value="1"/>
</dbReference>
<protein>
    <submittedName>
        <fullName evidence="4">Endo-alpha-N-acetylgalactosaminidase family protein</fullName>
    </submittedName>
</protein>
<feature type="chain" id="PRO_5046806649" evidence="2">
    <location>
        <begin position="45"/>
        <end position="1483"/>
    </location>
</feature>
<dbReference type="InterPro" id="IPR018905">
    <property type="entry name" value="A-galactase_NEW3"/>
</dbReference>
<dbReference type="CDD" id="cd14244">
    <property type="entry name" value="GH_101_like"/>
    <property type="match status" value="1"/>
</dbReference>
<dbReference type="Gene3D" id="2.70.98.10">
    <property type="match status" value="1"/>
</dbReference>
<dbReference type="InterPro" id="IPR013783">
    <property type="entry name" value="Ig-like_fold"/>
</dbReference>
<reference evidence="4 5" key="1">
    <citation type="journal article" date="2019" name="Int. J. Syst. Evol. Microbiol.">
        <title>The Global Catalogue of Microorganisms (GCM) 10K type strain sequencing project: providing services to taxonomists for standard genome sequencing and annotation.</title>
        <authorList>
            <consortium name="The Broad Institute Genomics Platform"/>
            <consortium name="The Broad Institute Genome Sequencing Center for Infectious Disease"/>
            <person name="Wu L."/>
            <person name="Ma J."/>
        </authorList>
    </citation>
    <scope>NUCLEOTIDE SEQUENCE [LARGE SCALE GENOMIC DNA]</scope>
    <source>
        <strain evidence="4 5">JCM 14718</strain>
    </source>
</reference>
<proteinExistence type="predicted"/>
<dbReference type="InterPro" id="IPR035364">
    <property type="entry name" value="Beta_sandwich_GH101"/>
</dbReference>
<dbReference type="Pfam" id="PF08305">
    <property type="entry name" value="NPCBM"/>
    <property type="match status" value="1"/>
</dbReference>
<feature type="region of interest" description="Disordered" evidence="1">
    <location>
        <begin position="956"/>
        <end position="985"/>
    </location>
</feature>
<dbReference type="InterPro" id="IPR013222">
    <property type="entry name" value="Glyco_hyd_98_carb-bd"/>
</dbReference>
<evidence type="ECO:0000313" key="4">
    <source>
        <dbReference type="EMBL" id="GAA1677897.1"/>
    </source>
</evidence>
<dbReference type="Pfam" id="PF18080">
    <property type="entry name" value="Gal_mutarotas_3"/>
    <property type="match status" value="1"/>
</dbReference>
<dbReference type="Pfam" id="PF12905">
    <property type="entry name" value="Glyco_hydro_101"/>
    <property type="match status" value="1"/>
</dbReference>
<evidence type="ECO:0000256" key="1">
    <source>
        <dbReference type="SAM" id="MobiDB-lite"/>
    </source>
</evidence>
<dbReference type="Gene3D" id="2.60.40.1180">
    <property type="entry name" value="Golgi alpha-mannosidase II"/>
    <property type="match status" value="1"/>
</dbReference>
<evidence type="ECO:0000256" key="2">
    <source>
        <dbReference type="SAM" id="SignalP"/>
    </source>
</evidence>
<accession>A0ABN2GWA1</accession>
<dbReference type="Pfam" id="PF17974">
    <property type="entry name" value="GalBD_like"/>
    <property type="match status" value="1"/>
</dbReference>
<dbReference type="Gene3D" id="2.60.40.10">
    <property type="entry name" value="Immunoglobulins"/>
    <property type="match status" value="1"/>
</dbReference>
<dbReference type="EMBL" id="BAAANY010000009">
    <property type="protein sequence ID" value="GAA1677897.1"/>
    <property type="molecule type" value="Genomic_DNA"/>
</dbReference>
<dbReference type="SMART" id="SM00776">
    <property type="entry name" value="NPCBM"/>
    <property type="match status" value="1"/>
</dbReference>